<dbReference type="HOGENOM" id="CLU_2603313_0_0_6"/>
<dbReference type="Proteomes" id="UP000002704">
    <property type="component" value="Chromosome"/>
</dbReference>
<dbReference type="KEGG" id="pfo:Pfl01_1263"/>
<proteinExistence type="predicted"/>
<protein>
    <submittedName>
        <fullName evidence="1">Uncharacterized protein</fullName>
    </submittedName>
</protein>
<accession>Q3KGV0</accession>
<dbReference type="EMBL" id="CP000094">
    <property type="protein sequence ID" value="ABA73006.1"/>
    <property type="molecule type" value="Genomic_DNA"/>
</dbReference>
<reference evidence="1 2" key="1">
    <citation type="journal article" date="2009" name="Genome Biol.">
        <title>Genomic and genetic analyses of diversity and plant interactions of Pseudomonas fluorescens.</title>
        <authorList>
            <person name="Silby M.W."/>
            <person name="Cerdeno-Tarraga A.M."/>
            <person name="Vernikos G.S."/>
            <person name="Giddens S.R."/>
            <person name="Jackson R.W."/>
            <person name="Preston G.M."/>
            <person name="Zhang X.X."/>
            <person name="Moon C.D."/>
            <person name="Gehrig S.M."/>
            <person name="Godfrey S.A."/>
            <person name="Knight C.G."/>
            <person name="Malone J.G."/>
            <person name="Robinson Z."/>
            <person name="Spiers A.J."/>
            <person name="Harris S."/>
            <person name="Challis G.L."/>
            <person name="Yaxley A.M."/>
            <person name="Harris D."/>
            <person name="Seeger K."/>
            <person name="Murphy L."/>
            <person name="Rutter S."/>
            <person name="Squares R."/>
            <person name="Quail M.A."/>
            <person name="Saunders E."/>
            <person name="Mavromatis K."/>
            <person name="Brettin T.S."/>
            <person name="Bentley S.D."/>
            <person name="Hothersall J."/>
            <person name="Stephens E."/>
            <person name="Thomas C.M."/>
            <person name="Parkhill J."/>
            <person name="Levy S.B."/>
            <person name="Rainey P.B."/>
            <person name="Thomson N.R."/>
        </authorList>
    </citation>
    <scope>NUCLEOTIDE SEQUENCE [LARGE SCALE GENOMIC DNA]</scope>
    <source>
        <strain evidence="1 2">Pf0-1</strain>
    </source>
</reference>
<evidence type="ECO:0000313" key="2">
    <source>
        <dbReference type="Proteomes" id="UP000002704"/>
    </source>
</evidence>
<dbReference type="AlphaFoldDB" id="Q3KGV0"/>
<sequence length="79" mass="8503">MYQGALPKLFAGFCKALILLIKMRYAGGLAGCREGAETCMKYLRNASDMLQTCAIQGSLPLPAGSGRARHRQSTVLVAR</sequence>
<gene>
    <name evidence="1" type="ordered locus">Pfl01_1263</name>
</gene>
<organism evidence="1 2">
    <name type="scientific">Pseudomonas fluorescens (strain Pf0-1)</name>
    <dbReference type="NCBI Taxonomy" id="205922"/>
    <lineage>
        <taxon>Bacteria</taxon>
        <taxon>Pseudomonadati</taxon>
        <taxon>Pseudomonadota</taxon>
        <taxon>Gammaproteobacteria</taxon>
        <taxon>Pseudomonadales</taxon>
        <taxon>Pseudomonadaceae</taxon>
        <taxon>Pseudomonas</taxon>
    </lineage>
</organism>
<name>Q3KGV0_PSEPF</name>
<evidence type="ECO:0000313" key="1">
    <source>
        <dbReference type="EMBL" id="ABA73006.1"/>
    </source>
</evidence>